<dbReference type="InterPro" id="IPR017896">
    <property type="entry name" value="4Fe4S_Fe-S-bd"/>
</dbReference>
<accession>A0A1G7F5S6</accession>
<sequence>MLNWKDLIKSDNQFDLVDQCLISGTQCLALLPLLQRQLDKEAGLNTRGYISGYRGSPLGGVDFLFEGSSDSYQKEGITFHSAINEDLAATAIWGTQQTHSFPTPKVDGVFALWYGKGPGVDRSCDAIRHGNQAGTNRNGGVLVVFGDDHPGKSSTTAHQSEPSLMAVDVPILSPSTLEEILYFGLLGWHLSRQTGLWVGLKMTNESSELLGVVSIKKVMARARRLFPEGDTNPELSNRWGFTPQLDNSLIENKKLPLFQQLLASSPIDEIIHMPDRRTLGIVSTGKAYLDTLDALALMGISLDDLENWGLGLLKIGSVFPVEEDSITEFAKEFDELVIIEEKKPIIENQIKSILYQQASRPRITGKYTPEKERFLPSDVQLDAALIASRLCRILSIGKLANTANHNETATTKISITPPELGRVPFFCSGCPHSRSTRLPDDSFGLSGIGCHGMAAYIHQRTFPPTHMGGEGANWIGLAPYVETEHIFQNLGDGTYTHSGLLAIRAAVAAGVNITYKILFNGAVAMTGGQPVEGAFSVSDIVRQVAAEGVRETIVVVPSRRDFALDDDILKTTTVYERSELDIAQNRLRKVKGVSALIFAQECAAELRRKRKKTDNNATLHKRLVIDSAVCEGCGDCASKSKCLSIVPTATEEGIKRKIDQSSCNMDFSCIEGFCPSFISIEGKARANASSSYDFEKDASELPRPTGTDISSGWQAIIAGVGGGGSITFGQILSTAAFLEGKQTQTFNMTGLAQKSGAVYSHIKIGTPEKAGNSARIQSGCADMVFACDVSAAVGAECVSTIDKHNTSVVVNPFLALINPEQPPQKANSTQNKATAFLSEQCHENKWFGIEARYWADELFKNHLAVNMIMLGFAFQKGLIPLGNNAILAAIKNHTGRSANLNTSAFHAGRLIAAGSIKRVQGLKAAEEEMDPGSLASGVHKKLLTFQDQRYADSFSEFFGQVMKASDMSNSHHRQFAITVAKSYLKLFTYKDEYEVARLLSQSQDLREVLDRFEPGAKVRFHLVPPVSNFANSSRTKIAFGPWIRPLFSILKALKFLRGSIWDPFGYTKERRQERHLCRQFRDDILALLPTLGSINMHQAISLARAPQKIRGFGHVKEKSISAYREERKELLLQLTVSREQKS</sequence>
<dbReference type="PANTHER" id="PTHR48084:SF3">
    <property type="entry name" value="SUBUNIT OF PYRUVATE:FLAVODOXIN OXIDOREDUCTASE"/>
    <property type="match status" value="1"/>
</dbReference>
<evidence type="ECO:0000313" key="4">
    <source>
        <dbReference type="Proteomes" id="UP000183685"/>
    </source>
</evidence>
<dbReference type="InterPro" id="IPR046667">
    <property type="entry name" value="DUF6537"/>
</dbReference>
<dbReference type="InterPro" id="IPR009014">
    <property type="entry name" value="Transketo_C/PFOR_II"/>
</dbReference>
<dbReference type="Pfam" id="PF01558">
    <property type="entry name" value="POR"/>
    <property type="match status" value="1"/>
</dbReference>
<dbReference type="InterPro" id="IPR019752">
    <property type="entry name" value="Pyrv/ketoisovalerate_OxRed_cat"/>
</dbReference>
<dbReference type="Pfam" id="PF20169">
    <property type="entry name" value="DUF6537"/>
    <property type="match status" value="1"/>
</dbReference>
<organism evidence="3 4">
    <name type="scientific">Kordiimonas lacus</name>
    <dbReference type="NCBI Taxonomy" id="637679"/>
    <lineage>
        <taxon>Bacteria</taxon>
        <taxon>Pseudomonadati</taxon>
        <taxon>Pseudomonadota</taxon>
        <taxon>Alphaproteobacteria</taxon>
        <taxon>Kordiimonadales</taxon>
        <taxon>Kordiimonadaceae</taxon>
        <taxon>Kordiimonas</taxon>
    </lineage>
</organism>
<feature type="domain" description="4Fe-4S ferredoxin-type" evidence="2">
    <location>
        <begin position="621"/>
        <end position="652"/>
    </location>
</feature>
<dbReference type="PROSITE" id="PS51379">
    <property type="entry name" value="4FE4S_FER_2"/>
    <property type="match status" value="1"/>
</dbReference>
<dbReference type="Gene3D" id="3.40.920.10">
    <property type="entry name" value="Pyruvate-ferredoxin oxidoreductase, PFOR, domain III"/>
    <property type="match status" value="1"/>
</dbReference>
<dbReference type="InterPro" id="IPR029061">
    <property type="entry name" value="THDP-binding"/>
</dbReference>
<dbReference type="PANTHER" id="PTHR48084">
    <property type="entry name" value="2-OXOGLUTARATE OXIDOREDUCTASE SUBUNIT KORB-RELATED"/>
    <property type="match status" value="1"/>
</dbReference>
<dbReference type="AlphaFoldDB" id="A0A1G7F5S6"/>
<keyword evidence="1" id="KW-0560">Oxidoreductase</keyword>
<evidence type="ECO:0000259" key="2">
    <source>
        <dbReference type="PROSITE" id="PS51379"/>
    </source>
</evidence>
<keyword evidence="3" id="KW-0670">Pyruvate</keyword>
<dbReference type="CDD" id="cd07034">
    <property type="entry name" value="TPP_PYR_PFOR_IOR-alpha_like"/>
    <property type="match status" value="1"/>
</dbReference>
<dbReference type="Proteomes" id="UP000183685">
    <property type="component" value="Unassembled WGS sequence"/>
</dbReference>
<dbReference type="SUPFAM" id="SSF52922">
    <property type="entry name" value="TK C-terminal domain-like"/>
    <property type="match status" value="1"/>
</dbReference>
<dbReference type="InterPro" id="IPR002869">
    <property type="entry name" value="Pyrv_flavodox_OxRed_cen"/>
</dbReference>
<dbReference type="SUPFAM" id="SSF53323">
    <property type="entry name" value="Pyruvate-ferredoxin oxidoreductase, PFOR, domain III"/>
    <property type="match status" value="1"/>
</dbReference>
<proteinExistence type="predicted"/>
<dbReference type="SUPFAM" id="SSF52518">
    <property type="entry name" value="Thiamin diphosphate-binding fold (THDP-binding)"/>
    <property type="match status" value="2"/>
</dbReference>
<gene>
    <name evidence="3" type="ORF">SAMN04488071_3631</name>
</gene>
<evidence type="ECO:0000256" key="1">
    <source>
        <dbReference type="ARBA" id="ARBA00023002"/>
    </source>
</evidence>
<keyword evidence="4" id="KW-1185">Reference proteome</keyword>
<dbReference type="GO" id="GO:0016903">
    <property type="term" value="F:oxidoreductase activity, acting on the aldehyde or oxo group of donors"/>
    <property type="evidence" value="ECO:0007669"/>
    <property type="project" value="InterPro"/>
</dbReference>
<dbReference type="OrthoDB" id="9803617at2"/>
<protein>
    <submittedName>
        <fullName evidence="3">Indolepyruvate ferredoxin oxidoreductase</fullName>
    </submittedName>
</protein>
<reference evidence="3 4" key="1">
    <citation type="submission" date="2016-10" db="EMBL/GenBank/DDBJ databases">
        <authorList>
            <person name="de Groot N.N."/>
        </authorList>
    </citation>
    <scope>NUCLEOTIDE SEQUENCE [LARGE SCALE GENOMIC DNA]</scope>
    <source>
        <strain evidence="3 4">CGMCC 1.9109</strain>
    </source>
</reference>
<dbReference type="InterPro" id="IPR002880">
    <property type="entry name" value="Pyrv_Fd/Flavodoxin_OxRdtase_N"/>
</dbReference>
<dbReference type="InterPro" id="IPR051457">
    <property type="entry name" value="2-oxoacid:Fd_oxidoreductase"/>
</dbReference>
<evidence type="ECO:0000313" key="3">
    <source>
        <dbReference type="EMBL" id="SDE71241.1"/>
    </source>
</evidence>
<name>A0A1G7F5S6_9PROT</name>
<dbReference type="NCBIfam" id="NF009589">
    <property type="entry name" value="PRK13030.1"/>
    <property type="match status" value="1"/>
</dbReference>
<dbReference type="Gene3D" id="3.40.50.970">
    <property type="match status" value="1"/>
</dbReference>
<dbReference type="EMBL" id="FNAK01000009">
    <property type="protein sequence ID" value="SDE71241.1"/>
    <property type="molecule type" value="Genomic_DNA"/>
</dbReference>
<dbReference type="NCBIfam" id="NF009588">
    <property type="entry name" value="PRK13029.1"/>
    <property type="match status" value="1"/>
</dbReference>
<dbReference type="RefSeq" id="WP_068303604.1">
    <property type="nucleotide sequence ID" value="NZ_FNAK01000009.1"/>
</dbReference>
<dbReference type="STRING" id="637679.GCA_001550055_01602"/>